<keyword evidence="1" id="KW-0732">Signal</keyword>
<name>A0A1F5RXG6_9BACT</name>
<evidence type="ECO:0000259" key="4">
    <source>
        <dbReference type="PROSITE" id="PS50853"/>
    </source>
</evidence>
<dbReference type="SMART" id="SM00060">
    <property type="entry name" value="FN3"/>
    <property type="match status" value="2"/>
</dbReference>
<evidence type="ECO:0000313" key="5">
    <source>
        <dbReference type="EMBL" id="OGF18741.1"/>
    </source>
</evidence>
<dbReference type="InterPro" id="IPR036116">
    <property type="entry name" value="FN3_sf"/>
</dbReference>
<accession>A0A1F5RXG6</accession>
<keyword evidence="3" id="KW-0812">Transmembrane</keyword>
<dbReference type="InterPro" id="IPR014756">
    <property type="entry name" value="Ig_E-set"/>
</dbReference>
<protein>
    <recommendedName>
        <fullName evidence="4">Fibronectin type-III domain-containing protein</fullName>
    </recommendedName>
</protein>
<dbReference type="Pfam" id="PF13205">
    <property type="entry name" value="Big_5"/>
    <property type="match status" value="1"/>
</dbReference>
<organism evidence="5 6">
    <name type="scientific">Candidatus Falkowbacteria bacterium RIFCSPLOWO2_02_FULL_45_15</name>
    <dbReference type="NCBI Taxonomy" id="1797988"/>
    <lineage>
        <taxon>Bacteria</taxon>
        <taxon>Candidatus Falkowiibacteriota</taxon>
    </lineage>
</organism>
<feature type="transmembrane region" description="Helical" evidence="3">
    <location>
        <begin position="75"/>
        <end position="99"/>
    </location>
</feature>
<dbReference type="Proteomes" id="UP000177878">
    <property type="component" value="Unassembled WGS sequence"/>
</dbReference>
<reference evidence="5 6" key="1">
    <citation type="journal article" date="2016" name="Nat. Commun.">
        <title>Thousands of microbial genomes shed light on interconnected biogeochemical processes in an aquifer system.</title>
        <authorList>
            <person name="Anantharaman K."/>
            <person name="Brown C.T."/>
            <person name="Hug L.A."/>
            <person name="Sharon I."/>
            <person name="Castelle C.J."/>
            <person name="Probst A.J."/>
            <person name="Thomas B.C."/>
            <person name="Singh A."/>
            <person name="Wilkins M.J."/>
            <person name="Karaoz U."/>
            <person name="Brodie E.L."/>
            <person name="Williams K.H."/>
            <person name="Hubbard S.S."/>
            <person name="Banfield J.F."/>
        </authorList>
    </citation>
    <scope>NUCLEOTIDE SEQUENCE [LARGE SCALE GENOMIC DNA]</scope>
</reference>
<gene>
    <name evidence="5" type="ORF">A3I35_00545</name>
</gene>
<dbReference type="CDD" id="cd00063">
    <property type="entry name" value="FN3"/>
    <property type="match status" value="1"/>
</dbReference>
<dbReference type="SUPFAM" id="SSF49265">
    <property type="entry name" value="Fibronectin type III"/>
    <property type="match status" value="1"/>
</dbReference>
<dbReference type="InterPro" id="IPR032812">
    <property type="entry name" value="SbsA_Ig"/>
</dbReference>
<dbReference type="SUPFAM" id="SSF81296">
    <property type="entry name" value="E set domains"/>
    <property type="match status" value="1"/>
</dbReference>
<comment type="caution">
    <text evidence="5">The sequence shown here is derived from an EMBL/GenBank/DDBJ whole genome shotgun (WGS) entry which is preliminary data.</text>
</comment>
<dbReference type="InterPro" id="IPR003961">
    <property type="entry name" value="FN3_dom"/>
</dbReference>
<feature type="domain" description="Fibronectin type-III" evidence="4">
    <location>
        <begin position="2148"/>
        <end position="2236"/>
    </location>
</feature>
<evidence type="ECO:0000256" key="1">
    <source>
        <dbReference type="ARBA" id="ARBA00022729"/>
    </source>
</evidence>
<dbReference type="Pfam" id="PF00041">
    <property type="entry name" value="fn3"/>
    <property type="match status" value="1"/>
</dbReference>
<dbReference type="Gene3D" id="2.60.40.10">
    <property type="entry name" value="Immunoglobulins"/>
    <property type="match status" value="5"/>
</dbReference>
<proteinExistence type="predicted"/>
<sequence>MNKQYPNIPISKFPIAVFIIAVSVLLFYHVSFAQTPINSDTAFGGATGQTVETLSGEAGLGTTDFRLVVARVINIALGFLGIIAVALIIYAGFLWMTAAGNESQIAIAKKIMTGAVIGLVIILAAFGIAVFVMRVLLGATGGGGGGDGGTETDVGGAGELPAEFLLVSTAPANNTADVIRNAVISYYFNSAVKSDSVDNSTFKVERVIIANQIPNYRPIAGTQAVNGSRIEFVPEENCPEPNQDRKCLPENSIVKVTATEGILRLGDDRALECSDSAVPCVIQFQVGTIVDVRPPTVNFNDVGQMCAGGAVSLSATAQDDSYVKHVEFFAGAEKIGNDVVNSATPKANPFTANTTWNTSSLAAGATIALKAVAHDADTNTAEATRNITLRANHCCNSVQDADEIGMDYGGQECAAGPGSSCAVNNLAQCSDNNDNCATGVCSGTDTANCQCQSVPIIDFISPDNGAFGNLVTIGGRFFGDYDASKSKVSFCSSLNSDGKCGQYIAAALANSVNSYCVGSWRETQIVAVVPNNIATGPIKVEAASGYADESNDSRGVNINFTVNNVKRPGLCQIVGKTQADSNATPRQEVQAPIVLHGINFGVSTANNPANVIFGQAPNSYPSLSGYNFSWSPTIIGTIAASALVVTAGPHVPNIMPGLTSVRVKVGSEESNPLSIIVESSQRAPFITRVDPSAGHTGDYVTVYGGNFGDTRGEVKFGNTNADFSFPPECSQREIWRNSQIIVKVPAGLADNQRYAIQVTAGGLSGELASGFRFGNYCERDMNVSCDNNDACIDKGQCVTSAKPGLCALTPDNGPVNTPVNFFGERFGATNGSVKFYNDKTAAPSSWTQGQDSAADQAVAAVPAQAASGPAKILNNTNIESNGLNFRVGSCLGAANACATDQTCCGAATQLAGSCVTNADQCGLVPSRTYAQYYFEFSTQAVGGDNGSNNTPPTVVEECNRNLNNCQERRLPSPSPRTPLPGDWPGTRVWTDTSANLACTNAVITARFDKLIDHNTLVVSGLGKTIIVNKCDSNGDDCNTQIEHSSVRGKEFAISNSNDQTAFIFTPGALEPHSWYEVTLTTGIRSIPQRGGLPLSSEYKWKFQTKNDNSPCRLSCLSVAPVTYTARALNEEKEYVAIPQQDDNACVMLDGGSYTYNWDLKEVGPNAKPGDGEFDYQNTNKGGRVPPDDHDNKDTIRALAETSPNLPLHEIAQTTVGNNRYSGYGEFKIEFNDFYVQEEFPVSQCVTVCTNAEVGAIFNTGVYTHSLVNNNVRLFRCEEEINGRGNKCGINVITEGTTISSILSSTANQSIKDKLYFGLGGSLLQPNTWYEATIVGGPNGIKSRDGKILVDSSTKEPINEYSWQFKTGQRACEADTVNVYPDPAIATVVGQTIRHNAEARSNSQMCVPNSPQILRGVSYDWQWSSDDALVADISQPLFRVSDKNTPSQNVDTVGNGTVVQLDADQCQLAANGFDANKQGQQTKINAGINAGDPSSEAQLTSTSGNNDFCLVCGNTRDDQCRTMDSTGVLVNASANYGVGANTCCYPRPYVESATPANNAGSVCRNALVSAQFNEPMEIASFNNNIVVAAKYNGACPENWPYLLLADAGNTTFSKVSWLNRAINLAATKLAKLPLVGKIFNPFAALATDYGSTWCVVPGNLGGSNQVQAGSTNSIKGVATFAPRDLFKAGSEHLILIKGDRDLTDGVHEGAKNIYGVSIGVPPSGAHGVICRGNDSSNECKINGEPFFGQLIKFNTLDDAENNNHGICAADRVTMTPASHLFTTNRNNESDDNILDAAQEDITDRDKLFTAEALSSSGQKIVSIDGVYAWQWAWSTDNTAVAQVSSATGAKSEATADPNKAIILTEANVRSSTFARAQLHVNANQYEISGSPDIGGAAQIWVLLCNNPWPFYQEAWRPWQDTSANCRDGTGACLNTNFEFYYCRDKGSANFNDDLPVLDDNNAILGQDNTRGVLKEFLFTQPVAPAAPQLRLYTELTAPAIDVDNNSTPENDVNNDGVIDVFDDLFAYVSARISTREVVLNNGEVIIVWSSPWSEQNNFWRGYSHRIYQAQGNNSWGEPRQVDNATCHTDSRIYNIGCYFKISNLQNGVPYRFAVTSLKPIDVIGNNQYLESAFSNAVTVTPRRTVNPAAPTNLSARVEGNAVTLSWTKSTDNDVTVYKVYRGIGADANHEVREVGNVNSYAWQTLAANRTYFFRVSAVAGNAESNKSGPIQIENLQAIH</sequence>
<feature type="transmembrane region" description="Helical" evidence="3">
    <location>
        <begin position="12"/>
        <end position="30"/>
    </location>
</feature>
<feature type="transmembrane region" description="Helical" evidence="3">
    <location>
        <begin position="111"/>
        <end position="133"/>
    </location>
</feature>
<evidence type="ECO:0000313" key="6">
    <source>
        <dbReference type="Proteomes" id="UP000177878"/>
    </source>
</evidence>
<dbReference type="PROSITE" id="PS50853">
    <property type="entry name" value="FN3"/>
    <property type="match status" value="1"/>
</dbReference>
<dbReference type="STRING" id="1797988.A3I35_00545"/>
<dbReference type="InterPro" id="IPR013783">
    <property type="entry name" value="Ig-like_fold"/>
</dbReference>
<evidence type="ECO:0000256" key="3">
    <source>
        <dbReference type="SAM" id="Phobius"/>
    </source>
</evidence>
<dbReference type="EMBL" id="MFFV01000048">
    <property type="protein sequence ID" value="OGF18741.1"/>
    <property type="molecule type" value="Genomic_DNA"/>
</dbReference>
<keyword evidence="3" id="KW-1133">Transmembrane helix</keyword>
<keyword evidence="3" id="KW-0472">Membrane</keyword>
<evidence type="ECO:0000256" key="2">
    <source>
        <dbReference type="SAM" id="MobiDB-lite"/>
    </source>
</evidence>
<feature type="region of interest" description="Disordered" evidence="2">
    <location>
        <begin position="1166"/>
        <end position="1190"/>
    </location>
</feature>